<accession>A0A5P1FTB7</accession>
<sequence>MNQGDDERAKNGHNSYLEDDNEDRPQLLLCRAVDGVDDDVAQFDDNSSAVDGEDQSAVWVHYGEAVEAPEEAVEECGKDPNYRRLFP</sequence>
<evidence type="ECO:0000256" key="1">
    <source>
        <dbReference type="SAM" id="MobiDB-lite"/>
    </source>
</evidence>
<evidence type="ECO:0000313" key="2">
    <source>
        <dbReference type="EMBL" id="ONK81468.1"/>
    </source>
</evidence>
<dbReference type="AlphaFoldDB" id="A0A5P1FTB7"/>
<organism evidence="2 3">
    <name type="scientific">Asparagus officinalis</name>
    <name type="common">Garden asparagus</name>
    <dbReference type="NCBI Taxonomy" id="4686"/>
    <lineage>
        <taxon>Eukaryota</taxon>
        <taxon>Viridiplantae</taxon>
        <taxon>Streptophyta</taxon>
        <taxon>Embryophyta</taxon>
        <taxon>Tracheophyta</taxon>
        <taxon>Spermatophyta</taxon>
        <taxon>Magnoliopsida</taxon>
        <taxon>Liliopsida</taxon>
        <taxon>Asparagales</taxon>
        <taxon>Asparagaceae</taxon>
        <taxon>Asparagoideae</taxon>
        <taxon>Asparagus</taxon>
    </lineage>
</organism>
<gene>
    <name evidence="2" type="ORF">A4U43_C01F29450</name>
</gene>
<keyword evidence="3" id="KW-1185">Reference proteome</keyword>
<evidence type="ECO:0000313" key="3">
    <source>
        <dbReference type="Proteomes" id="UP000243459"/>
    </source>
</evidence>
<protein>
    <submittedName>
        <fullName evidence="2">Uncharacterized protein</fullName>
    </submittedName>
</protein>
<name>A0A5P1FTB7_ASPOF</name>
<dbReference type="EMBL" id="CM007381">
    <property type="protein sequence ID" value="ONK81468.1"/>
    <property type="molecule type" value="Genomic_DNA"/>
</dbReference>
<feature type="compositionally biased region" description="Basic and acidic residues" evidence="1">
    <location>
        <begin position="1"/>
        <end position="10"/>
    </location>
</feature>
<dbReference type="Proteomes" id="UP000243459">
    <property type="component" value="Chromosome 1"/>
</dbReference>
<proteinExistence type="predicted"/>
<reference evidence="3" key="1">
    <citation type="journal article" date="2017" name="Nat. Commun.">
        <title>The asparagus genome sheds light on the origin and evolution of a young Y chromosome.</title>
        <authorList>
            <person name="Harkess A."/>
            <person name="Zhou J."/>
            <person name="Xu C."/>
            <person name="Bowers J.E."/>
            <person name="Van der Hulst R."/>
            <person name="Ayyampalayam S."/>
            <person name="Mercati F."/>
            <person name="Riccardi P."/>
            <person name="McKain M.R."/>
            <person name="Kakrana A."/>
            <person name="Tang H."/>
            <person name="Ray J."/>
            <person name="Groenendijk J."/>
            <person name="Arikit S."/>
            <person name="Mathioni S.M."/>
            <person name="Nakano M."/>
            <person name="Shan H."/>
            <person name="Telgmann-Rauber A."/>
            <person name="Kanno A."/>
            <person name="Yue Z."/>
            <person name="Chen H."/>
            <person name="Li W."/>
            <person name="Chen Y."/>
            <person name="Xu X."/>
            <person name="Zhang Y."/>
            <person name="Luo S."/>
            <person name="Chen H."/>
            <person name="Gao J."/>
            <person name="Mao Z."/>
            <person name="Pires J.C."/>
            <person name="Luo M."/>
            <person name="Kudrna D."/>
            <person name="Wing R.A."/>
            <person name="Meyers B.C."/>
            <person name="Yi K."/>
            <person name="Kong H."/>
            <person name="Lavrijsen P."/>
            <person name="Sunseri F."/>
            <person name="Falavigna A."/>
            <person name="Ye Y."/>
            <person name="Leebens-Mack J.H."/>
            <person name="Chen G."/>
        </authorList>
    </citation>
    <scope>NUCLEOTIDE SEQUENCE [LARGE SCALE GENOMIC DNA]</scope>
    <source>
        <strain evidence="3">cv. DH0086</strain>
    </source>
</reference>
<feature type="region of interest" description="Disordered" evidence="1">
    <location>
        <begin position="1"/>
        <end position="23"/>
    </location>
</feature>
<dbReference type="Gramene" id="ONK81468">
    <property type="protein sequence ID" value="ONK81468"/>
    <property type="gene ID" value="A4U43_C01F29450"/>
</dbReference>